<accession>A0A9J6DJ34</accession>
<gene>
    <name evidence="2" type="ORF">HPB51_020621</name>
</gene>
<evidence type="ECO:0000256" key="1">
    <source>
        <dbReference type="SAM" id="MobiDB-lite"/>
    </source>
</evidence>
<feature type="region of interest" description="Disordered" evidence="1">
    <location>
        <begin position="183"/>
        <end position="220"/>
    </location>
</feature>
<keyword evidence="3" id="KW-1185">Reference proteome</keyword>
<protein>
    <submittedName>
        <fullName evidence="2">Uncharacterized protein</fullName>
    </submittedName>
</protein>
<dbReference type="AlphaFoldDB" id="A0A9J6DJ34"/>
<reference evidence="2" key="1">
    <citation type="journal article" date="2020" name="Cell">
        <title>Large-Scale Comparative Analyses of Tick Genomes Elucidate Their Genetic Diversity and Vector Capacities.</title>
        <authorList>
            <consortium name="Tick Genome and Microbiome Consortium (TIGMIC)"/>
            <person name="Jia N."/>
            <person name="Wang J."/>
            <person name="Shi W."/>
            <person name="Du L."/>
            <person name="Sun Y."/>
            <person name="Zhan W."/>
            <person name="Jiang J.F."/>
            <person name="Wang Q."/>
            <person name="Zhang B."/>
            <person name="Ji P."/>
            <person name="Bell-Sakyi L."/>
            <person name="Cui X.M."/>
            <person name="Yuan T.T."/>
            <person name="Jiang B.G."/>
            <person name="Yang W.F."/>
            <person name="Lam T.T."/>
            <person name="Chang Q.C."/>
            <person name="Ding S.J."/>
            <person name="Wang X.J."/>
            <person name="Zhu J.G."/>
            <person name="Ruan X.D."/>
            <person name="Zhao L."/>
            <person name="Wei J.T."/>
            <person name="Ye R.Z."/>
            <person name="Que T.C."/>
            <person name="Du C.H."/>
            <person name="Zhou Y.H."/>
            <person name="Cheng J.X."/>
            <person name="Dai P.F."/>
            <person name="Guo W.B."/>
            <person name="Han X.H."/>
            <person name="Huang E.J."/>
            <person name="Li L.F."/>
            <person name="Wei W."/>
            <person name="Gao Y.C."/>
            <person name="Liu J.Z."/>
            <person name="Shao H.Z."/>
            <person name="Wang X."/>
            <person name="Wang C.C."/>
            <person name="Yang T.C."/>
            <person name="Huo Q.B."/>
            <person name="Li W."/>
            <person name="Chen H.Y."/>
            <person name="Chen S.E."/>
            <person name="Zhou L.G."/>
            <person name="Ni X.B."/>
            <person name="Tian J.H."/>
            <person name="Sheng Y."/>
            <person name="Liu T."/>
            <person name="Pan Y.S."/>
            <person name="Xia L.Y."/>
            <person name="Li J."/>
            <person name="Zhao F."/>
            <person name="Cao W.C."/>
        </authorList>
    </citation>
    <scope>NUCLEOTIDE SEQUENCE</scope>
    <source>
        <strain evidence="2">Rmic-2018</strain>
    </source>
</reference>
<proteinExistence type="predicted"/>
<evidence type="ECO:0000313" key="3">
    <source>
        <dbReference type="Proteomes" id="UP000821866"/>
    </source>
</evidence>
<dbReference type="Proteomes" id="UP000821866">
    <property type="component" value="Chromosome 7"/>
</dbReference>
<organism evidence="2 3">
    <name type="scientific">Rhipicephalus microplus</name>
    <name type="common">Cattle tick</name>
    <name type="synonym">Boophilus microplus</name>
    <dbReference type="NCBI Taxonomy" id="6941"/>
    <lineage>
        <taxon>Eukaryota</taxon>
        <taxon>Metazoa</taxon>
        <taxon>Ecdysozoa</taxon>
        <taxon>Arthropoda</taxon>
        <taxon>Chelicerata</taxon>
        <taxon>Arachnida</taxon>
        <taxon>Acari</taxon>
        <taxon>Parasitiformes</taxon>
        <taxon>Ixodida</taxon>
        <taxon>Ixodoidea</taxon>
        <taxon>Ixodidae</taxon>
        <taxon>Rhipicephalinae</taxon>
        <taxon>Rhipicephalus</taxon>
        <taxon>Boophilus</taxon>
    </lineage>
</organism>
<evidence type="ECO:0000313" key="2">
    <source>
        <dbReference type="EMBL" id="KAH8022011.1"/>
    </source>
</evidence>
<reference evidence="2" key="2">
    <citation type="submission" date="2021-09" db="EMBL/GenBank/DDBJ databases">
        <authorList>
            <person name="Jia N."/>
            <person name="Wang J."/>
            <person name="Shi W."/>
            <person name="Du L."/>
            <person name="Sun Y."/>
            <person name="Zhan W."/>
            <person name="Jiang J."/>
            <person name="Wang Q."/>
            <person name="Zhang B."/>
            <person name="Ji P."/>
            <person name="Sakyi L.B."/>
            <person name="Cui X."/>
            <person name="Yuan T."/>
            <person name="Jiang B."/>
            <person name="Yang W."/>
            <person name="Lam T.T.-Y."/>
            <person name="Chang Q."/>
            <person name="Ding S."/>
            <person name="Wang X."/>
            <person name="Zhu J."/>
            <person name="Ruan X."/>
            <person name="Zhao L."/>
            <person name="Wei J."/>
            <person name="Que T."/>
            <person name="Du C."/>
            <person name="Cheng J."/>
            <person name="Dai P."/>
            <person name="Han X."/>
            <person name="Huang E."/>
            <person name="Gao Y."/>
            <person name="Liu J."/>
            <person name="Shao H."/>
            <person name="Ye R."/>
            <person name="Li L."/>
            <person name="Wei W."/>
            <person name="Wang X."/>
            <person name="Wang C."/>
            <person name="Huo Q."/>
            <person name="Li W."/>
            <person name="Guo W."/>
            <person name="Chen H."/>
            <person name="Chen S."/>
            <person name="Zhou L."/>
            <person name="Zhou L."/>
            <person name="Ni X."/>
            <person name="Tian J."/>
            <person name="Zhou Y."/>
            <person name="Sheng Y."/>
            <person name="Liu T."/>
            <person name="Pan Y."/>
            <person name="Xia L."/>
            <person name="Li J."/>
            <person name="Zhao F."/>
            <person name="Cao W."/>
        </authorList>
    </citation>
    <scope>NUCLEOTIDE SEQUENCE</scope>
    <source>
        <strain evidence="2">Rmic-2018</strain>
        <tissue evidence="2">Larvae</tissue>
    </source>
</reference>
<sequence>MVQPFNKPVRTNLREETVLRSGRNLQRPAGPAPVAMASDLATVGIEASALPAGLLAKPQAASELCTVLQAIATSSQRLADATVTLSAASARTTLPPPFMAEIPDFTGIDQDPTVWLNEIHSLTRRHALTDDVTLSLARALKVLPAVPLCEDHPDDMILGADFLLSDDIELTIRRGHVELRSSTAGTTATTLPPPTMWPNVKKSGAAAVGRGLDSEEEEAE</sequence>
<comment type="caution">
    <text evidence="2">The sequence shown here is derived from an EMBL/GenBank/DDBJ whole genome shotgun (WGS) entry which is preliminary data.</text>
</comment>
<dbReference type="EMBL" id="JABSTU010000009">
    <property type="protein sequence ID" value="KAH8022011.1"/>
    <property type="molecule type" value="Genomic_DNA"/>
</dbReference>
<name>A0A9J6DJ34_RHIMP</name>